<reference evidence="2 3" key="1">
    <citation type="submission" date="2020-08" db="EMBL/GenBank/DDBJ databases">
        <title>The Agave Microbiome: Exploring the role of microbial communities in plant adaptations to desert environments.</title>
        <authorList>
            <person name="Partida-Martinez L.P."/>
        </authorList>
    </citation>
    <scope>NUCLEOTIDE SEQUENCE [LARGE SCALE GENOMIC DNA]</scope>
    <source>
        <strain evidence="2 3">RAS26</strain>
    </source>
</reference>
<name>A0A7W4UHF8_9CELL</name>
<accession>A0A7W4UHF8</accession>
<evidence type="ECO:0008006" key="4">
    <source>
        <dbReference type="Google" id="ProtNLM"/>
    </source>
</evidence>
<reference evidence="2 3" key="2">
    <citation type="submission" date="2020-08" db="EMBL/GenBank/DDBJ databases">
        <authorList>
            <person name="Partida-Martinez L."/>
            <person name="Huntemann M."/>
            <person name="Clum A."/>
            <person name="Wang J."/>
            <person name="Palaniappan K."/>
            <person name="Ritter S."/>
            <person name="Chen I.-M."/>
            <person name="Stamatis D."/>
            <person name="Reddy T."/>
            <person name="O'Malley R."/>
            <person name="Daum C."/>
            <person name="Shapiro N."/>
            <person name="Ivanova N."/>
            <person name="Kyrpides N."/>
            <person name="Woyke T."/>
        </authorList>
    </citation>
    <scope>NUCLEOTIDE SEQUENCE [LARGE SCALE GENOMIC DNA]</scope>
    <source>
        <strain evidence="2 3">RAS26</strain>
    </source>
</reference>
<dbReference type="RefSeq" id="WP_183296996.1">
    <property type="nucleotide sequence ID" value="NZ_JACHVX010000004.1"/>
</dbReference>
<dbReference type="NCBIfam" id="NF047352">
    <property type="entry name" value="P_loop_sacsin"/>
    <property type="match status" value="1"/>
</dbReference>
<feature type="compositionally biased region" description="Low complexity" evidence="1">
    <location>
        <begin position="410"/>
        <end position="419"/>
    </location>
</feature>
<evidence type="ECO:0000313" key="2">
    <source>
        <dbReference type="EMBL" id="MBB2924227.1"/>
    </source>
</evidence>
<dbReference type="EMBL" id="JACHVX010000004">
    <property type="protein sequence ID" value="MBB2924227.1"/>
    <property type="molecule type" value="Genomic_DNA"/>
</dbReference>
<dbReference type="Proteomes" id="UP000518206">
    <property type="component" value="Unassembled WGS sequence"/>
</dbReference>
<proteinExistence type="predicted"/>
<dbReference type="SUPFAM" id="SSF55874">
    <property type="entry name" value="ATPase domain of HSP90 chaperone/DNA topoisomerase II/histidine kinase"/>
    <property type="match status" value="1"/>
</dbReference>
<feature type="region of interest" description="Disordered" evidence="1">
    <location>
        <begin position="410"/>
        <end position="489"/>
    </location>
</feature>
<dbReference type="Gene3D" id="3.30.565.10">
    <property type="entry name" value="Histidine kinase-like ATPase, C-terminal domain"/>
    <property type="match status" value="1"/>
</dbReference>
<evidence type="ECO:0000313" key="3">
    <source>
        <dbReference type="Proteomes" id="UP000518206"/>
    </source>
</evidence>
<organism evidence="2 3">
    <name type="scientific">Cellulomonas cellasea</name>
    <dbReference type="NCBI Taxonomy" id="43670"/>
    <lineage>
        <taxon>Bacteria</taxon>
        <taxon>Bacillati</taxon>
        <taxon>Actinomycetota</taxon>
        <taxon>Actinomycetes</taxon>
        <taxon>Micrococcales</taxon>
        <taxon>Cellulomonadaceae</taxon>
        <taxon>Cellulomonas</taxon>
    </lineage>
</organism>
<dbReference type="InterPro" id="IPR036890">
    <property type="entry name" value="HATPase_C_sf"/>
</dbReference>
<gene>
    <name evidence="2" type="ORF">FHR80_003155</name>
</gene>
<dbReference type="AlphaFoldDB" id="A0A7W4UHF8"/>
<protein>
    <recommendedName>
        <fullName evidence="4">Molecular chaperone Hsp90</fullName>
    </recommendedName>
</protein>
<sequence>MSPDAFGTAALRAAVLEAWRASPARLREDANTEEDHARGYYRDRVLVELAQNAADAASRAGVPGRLLLRLASTPDGSVLIAANTGAPLDEAGVASLASMRASAKREGYVAPAQPFGRGPAVVGRFGVGFAAVRAVADEVSVLSTTGGVRFSLADTVGLLGEASADVPALADEVRRRDGSLPALRLPLPAEGSPPTGYDTAVVLELRDEVAADEVRALLAAVGDPLLLALPGLVEILVEDDGAPRPVRRVADLHERWHVASAHGELDLALLADRPVEERTARGWRVTWAVPRAAGRTGPGDVLASGGPSSAAATWTPVVHAPTPTDEPCTLPALLIATLPLDPSRRHVAPGPLTDAVLAHAAHVYAMLASGAAERGDDPLALVPTGLSAGVLDGTLRRLVVERLTRTPLLPSGAAAVPAPGGYGHRPENEAVPSDADADAGTSSEHGHRPAPDGTRGDASRERGDAPDGTRGDESRERGDASGRGLVEPGRAVAVEGEVGRDPAAVRALAAHARGLVLLRPGTETAARTLGVELRPLADLVEELPAVRGAEPGEWRELYAALDGAAQDPATREALGALPVPLADGRVVRGARGLVLLDEADRRPDVLNALAVLGRWGLRVVHPDAEHPLLARLGATTPDAAGLLAHTAVRQAVLDQADDDDLALASDVTDAVLALVAAAVAEGGDTPSGAGPLAAVAPWLGLLTLPAADGEPTPAHGLVVPGSTAAALLDDRVLAPVQVELVERWGPDVLVAAGVREDLVVVHVGDVVAGAVDLASSDADALAAGSLDAWEDYAEVLAEVFGAGAYVPDVRAVADLDAVAPGQWPAVLARLAGRPDLRGALRDPVRAEGSAVGSAPSYTAWWLRERADLGLGRPFAVGGARDDALTRLLPAPPDVLAGIDPEVQRALGGVGSLDGLGPGAWRHVLDGLGAAGSPVTLAVAAGLWRTWAALADGPSGTGAGPGDEVELVPALVGPTRVAVVHADDAAVADSPMWWQRTDVAALVPAAAPAPAPVPGPAPDGPALEGTAGPTPAAALAALLGLPLASDLADGVVDSAGPTDAGQGGDVVPAPEAVLRLLPEAPATWVEHDELRVDGVPVDWWVEGTGPRAVVHATQLAALARGLAQAAGRWADRHAVEIVLTEPSRADEIAVEQAADPAP</sequence>
<comment type="caution">
    <text evidence="2">The sequence shown here is derived from an EMBL/GenBank/DDBJ whole genome shotgun (WGS) entry which is preliminary data.</text>
</comment>
<feature type="compositionally biased region" description="Basic and acidic residues" evidence="1">
    <location>
        <begin position="444"/>
        <end position="480"/>
    </location>
</feature>
<evidence type="ECO:0000256" key="1">
    <source>
        <dbReference type="SAM" id="MobiDB-lite"/>
    </source>
</evidence>